<reference evidence="3" key="1">
    <citation type="submission" date="2018-05" db="EMBL/GenBank/DDBJ databases">
        <authorList>
            <person name="Lanie J.A."/>
            <person name="Ng W.-L."/>
            <person name="Kazmierczak K.M."/>
            <person name="Andrzejewski T.M."/>
            <person name="Davidsen T.M."/>
            <person name="Wayne K.J."/>
            <person name="Tettelin H."/>
            <person name="Glass J.I."/>
            <person name="Rusch D."/>
            <person name="Podicherti R."/>
            <person name="Tsui H.-C.T."/>
            <person name="Winkler M.E."/>
        </authorList>
    </citation>
    <scope>NUCLEOTIDE SEQUENCE</scope>
</reference>
<proteinExistence type="predicted"/>
<name>A0A382NN28_9ZZZZ</name>
<feature type="non-terminal residue" evidence="3">
    <location>
        <position position="1"/>
    </location>
</feature>
<feature type="domain" description="DUF1553" evidence="2">
    <location>
        <begin position="65"/>
        <end position="303"/>
    </location>
</feature>
<dbReference type="AlphaFoldDB" id="A0A382NN28"/>
<protein>
    <recommendedName>
        <fullName evidence="2">DUF1553 domain-containing protein</fullName>
    </recommendedName>
</protein>
<sequence length="331" mass="37121">QVSLDKLKKASPPKPPSAHVLTEGGRGDMNVALRGDLAKKGEIAPRKFLRVLAGDEAAPYTEGSGRLELAESVVDPSNPLTSRVMVNRIWQWHFGKALVLSPSNFGSLGEKPTHPKLLDWLADKFMADGWSMKALHRRIMLSATWQMSSAHDEVKFAQDGDNRLIWRMNPRKLDVENWRDSLLFASGELDDTIGGSPTTNILNSPRRTIYSKISRSGDRFASDAFLRLFDFPAPQSTSAQRSESIVPQQYLFMMNSPFMIKRAEALAKELSKVVDHQERIQAAYERLFNRSVEPLELKAGLAFLGSPVESPAKWSQYSQVLLSSHEFLQIQ</sequence>
<dbReference type="EMBL" id="UINC01101324">
    <property type="protein sequence ID" value="SVC62040.1"/>
    <property type="molecule type" value="Genomic_DNA"/>
</dbReference>
<dbReference type="PANTHER" id="PTHR35889:SF3">
    <property type="entry name" value="F-BOX DOMAIN-CONTAINING PROTEIN"/>
    <property type="match status" value="1"/>
</dbReference>
<gene>
    <name evidence="3" type="ORF">METZ01_LOCUS314894</name>
</gene>
<feature type="region of interest" description="Disordered" evidence="1">
    <location>
        <begin position="1"/>
        <end position="26"/>
    </location>
</feature>
<organism evidence="3">
    <name type="scientific">marine metagenome</name>
    <dbReference type="NCBI Taxonomy" id="408172"/>
    <lineage>
        <taxon>unclassified sequences</taxon>
        <taxon>metagenomes</taxon>
        <taxon>ecological metagenomes</taxon>
    </lineage>
</organism>
<dbReference type="InterPro" id="IPR022655">
    <property type="entry name" value="DUF1553"/>
</dbReference>
<accession>A0A382NN28</accession>
<evidence type="ECO:0000259" key="2">
    <source>
        <dbReference type="Pfam" id="PF07587"/>
    </source>
</evidence>
<dbReference type="Pfam" id="PF07587">
    <property type="entry name" value="PSD1"/>
    <property type="match status" value="1"/>
</dbReference>
<evidence type="ECO:0000313" key="3">
    <source>
        <dbReference type="EMBL" id="SVC62040.1"/>
    </source>
</evidence>
<evidence type="ECO:0000256" key="1">
    <source>
        <dbReference type="SAM" id="MobiDB-lite"/>
    </source>
</evidence>
<dbReference type="PANTHER" id="PTHR35889">
    <property type="entry name" value="CYCLOINULO-OLIGOSACCHARIDE FRUCTANOTRANSFERASE-RELATED"/>
    <property type="match status" value="1"/>
</dbReference>